<feature type="binding site" evidence="9">
    <location>
        <position position="124"/>
    </location>
    <ligand>
        <name>Zn(2+)</name>
        <dbReference type="ChEBI" id="CHEBI:29105"/>
        <note>catalytic</note>
    </ligand>
</feature>
<dbReference type="Pfam" id="PF02130">
    <property type="entry name" value="YbeY"/>
    <property type="match status" value="1"/>
</dbReference>
<dbReference type="GO" id="GO:0006364">
    <property type="term" value="P:rRNA processing"/>
    <property type="evidence" value="ECO:0007669"/>
    <property type="project" value="UniProtKB-UniRule"/>
</dbReference>
<evidence type="ECO:0000256" key="1">
    <source>
        <dbReference type="ARBA" id="ARBA00010875"/>
    </source>
</evidence>
<dbReference type="SUPFAM" id="SSF55486">
    <property type="entry name" value="Metalloproteases ('zincins'), catalytic domain"/>
    <property type="match status" value="1"/>
</dbReference>
<comment type="caution">
    <text evidence="10">The sequence shown here is derived from an EMBL/GenBank/DDBJ whole genome shotgun (WGS) entry which is preliminary data.</text>
</comment>
<keyword evidence="6 9" id="KW-0255">Endonuclease</keyword>
<organism evidence="10 11">
    <name type="scientific">Candidatus Obscuribacter phosphatis</name>
    <dbReference type="NCBI Taxonomy" id="1906157"/>
    <lineage>
        <taxon>Bacteria</taxon>
        <taxon>Bacillati</taxon>
        <taxon>Candidatus Melainabacteria</taxon>
        <taxon>Candidatus Obscuribacterales</taxon>
        <taxon>Candidatus Obscuribacteraceae</taxon>
        <taxon>Candidatus Obscuribacter</taxon>
    </lineage>
</organism>
<evidence type="ECO:0000256" key="9">
    <source>
        <dbReference type="HAMAP-Rule" id="MF_00009"/>
    </source>
</evidence>
<keyword evidence="3 9" id="KW-0698">rRNA processing</keyword>
<dbReference type="NCBIfam" id="TIGR00043">
    <property type="entry name" value="rRNA maturation RNase YbeY"/>
    <property type="match status" value="1"/>
</dbReference>
<accession>A0A8J7P8Y5</accession>
<keyword evidence="8 9" id="KW-0862">Zinc</keyword>
<keyword evidence="9" id="KW-0963">Cytoplasm</keyword>
<name>A0A8J7P8Y5_9BACT</name>
<sequence length="158" mass="18092">MDIYFHNRQRRYSVDMAEFETDCRSVADALTKLFGADKKRQGEHEALCQGELSCVLVSNKRIAELNGLYRGIDKATDVLSFSLDMKDEEGWQLGELYISVERAAAQAEEYGHSLRREMAFLFAHGLLHILGFDHETPAQEKVMFGYQNKILDEVGIKR</sequence>
<feature type="binding site" evidence="9">
    <location>
        <position position="134"/>
    </location>
    <ligand>
        <name>Zn(2+)</name>
        <dbReference type="ChEBI" id="CHEBI:29105"/>
        <note>catalytic</note>
    </ligand>
</feature>
<dbReference type="Gene3D" id="3.40.390.30">
    <property type="entry name" value="Metalloproteases ('zincins'), catalytic domain"/>
    <property type="match status" value="1"/>
</dbReference>
<dbReference type="PANTHER" id="PTHR46986">
    <property type="entry name" value="ENDORIBONUCLEASE YBEY, CHLOROPLASTIC"/>
    <property type="match status" value="1"/>
</dbReference>
<dbReference type="GO" id="GO:0008270">
    <property type="term" value="F:zinc ion binding"/>
    <property type="evidence" value="ECO:0007669"/>
    <property type="project" value="UniProtKB-UniRule"/>
</dbReference>
<evidence type="ECO:0000256" key="7">
    <source>
        <dbReference type="ARBA" id="ARBA00022801"/>
    </source>
</evidence>
<keyword evidence="2 9" id="KW-0690">Ribosome biogenesis</keyword>
<evidence type="ECO:0000256" key="8">
    <source>
        <dbReference type="ARBA" id="ARBA00022833"/>
    </source>
</evidence>
<evidence type="ECO:0000256" key="2">
    <source>
        <dbReference type="ARBA" id="ARBA00022517"/>
    </source>
</evidence>
<keyword evidence="4 9" id="KW-0540">Nuclease</keyword>
<dbReference type="Proteomes" id="UP000664277">
    <property type="component" value="Unassembled WGS sequence"/>
</dbReference>
<comment type="subcellular location">
    <subcellularLocation>
        <location evidence="9">Cytoplasm</location>
    </subcellularLocation>
</comment>
<gene>
    <name evidence="9 10" type="primary">ybeY</name>
    <name evidence="10" type="ORF">J0M35_14305</name>
</gene>
<dbReference type="GO" id="GO:0004222">
    <property type="term" value="F:metalloendopeptidase activity"/>
    <property type="evidence" value="ECO:0007669"/>
    <property type="project" value="InterPro"/>
</dbReference>
<keyword evidence="5 9" id="KW-0479">Metal-binding</keyword>
<keyword evidence="7 9" id="KW-0378">Hydrolase</keyword>
<evidence type="ECO:0000313" key="11">
    <source>
        <dbReference type="Proteomes" id="UP000664277"/>
    </source>
</evidence>
<dbReference type="InterPro" id="IPR002036">
    <property type="entry name" value="YbeY"/>
</dbReference>
<comment type="similarity">
    <text evidence="1 9">Belongs to the endoribonuclease YbeY family.</text>
</comment>
<proteinExistence type="inferred from homology"/>
<dbReference type="InterPro" id="IPR020549">
    <property type="entry name" value="YbeY_CS"/>
</dbReference>
<dbReference type="PROSITE" id="PS01306">
    <property type="entry name" value="UPF0054"/>
    <property type="match status" value="1"/>
</dbReference>
<evidence type="ECO:0000256" key="6">
    <source>
        <dbReference type="ARBA" id="ARBA00022759"/>
    </source>
</evidence>
<comment type="function">
    <text evidence="9">Single strand-specific metallo-endoribonuclease involved in late-stage 70S ribosome quality control and in maturation of the 3' terminus of the 16S rRNA.</text>
</comment>
<dbReference type="InterPro" id="IPR023091">
    <property type="entry name" value="MetalPrtase_cat_dom_sf_prd"/>
</dbReference>
<evidence type="ECO:0000256" key="3">
    <source>
        <dbReference type="ARBA" id="ARBA00022552"/>
    </source>
</evidence>
<evidence type="ECO:0000256" key="4">
    <source>
        <dbReference type="ARBA" id="ARBA00022722"/>
    </source>
</evidence>
<feature type="binding site" evidence="9">
    <location>
        <position position="128"/>
    </location>
    <ligand>
        <name>Zn(2+)</name>
        <dbReference type="ChEBI" id="CHEBI:29105"/>
        <note>catalytic</note>
    </ligand>
</feature>
<dbReference type="GO" id="GO:0004521">
    <property type="term" value="F:RNA endonuclease activity"/>
    <property type="evidence" value="ECO:0007669"/>
    <property type="project" value="UniProtKB-UniRule"/>
</dbReference>
<evidence type="ECO:0000256" key="5">
    <source>
        <dbReference type="ARBA" id="ARBA00022723"/>
    </source>
</evidence>
<dbReference type="AlphaFoldDB" id="A0A8J7P8Y5"/>
<reference evidence="10" key="1">
    <citation type="submission" date="2021-02" db="EMBL/GenBank/DDBJ databases">
        <title>Genome-Resolved Metagenomics of a Microbial Community Performing Photosynthetic Biological Nutrient Removal.</title>
        <authorList>
            <person name="Mcdaniel E.A."/>
        </authorList>
    </citation>
    <scope>NUCLEOTIDE SEQUENCE</scope>
    <source>
        <strain evidence="10">UWPOB_OBS1</strain>
    </source>
</reference>
<dbReference type="PANTHER" id="PTHR46986:SF1">
    <property type="entry name" value="ENDORIBONUCLEASE YBEY, CHLOROPLASTIC"/>
    <property type="match status" value="1"/>
</dbReference>
<evidence type="ECO:0000313" key="10">
    <source>
        <dbReference type="EMBL" id="MBN8661534.1"/>
    </source>
</evidence>
<comment type="cofactor">
    <cofactor evidence="9">
        <name>Zn(2+)</name>
        <dbReference type="ChEBI" id="CHEBI:29105"/>
    </cofactor>
    <text evidence="9">Binds 1 zinc ion.</text>
</comment>
<protein>
    <recommendedName>
        <fullName evidence="9">Endoribonuclease YbeY</fullName>
        <ecNumber evidence="9">3.1.-.-</ecNumber>
    </recommendedName>
</protein>
<dbReference type="HAMAP" id="MF_00009">
    <property type="entry name" value="Endoribonucl_YbeY"/>
    <property type="match status" value="1"/>
</dbReference>
<dbReference type="GO" id="GO:0005737">
    <property type="term" value="C:cytoplasm"/>
    <property type="evidence" value="ECO:0007669"/>
    <property type="project" value="UniProtKB-SubCell"/>
</dbReference>
<dbReference type="EC" id="3.1.-.-" evidence="9"/>
<dbReference type="EMBL" id="JAFLCK010000021">
    <property type="protein sequence ID" value="MBN8661534.1"/>
    <property type="molecule type" value="Genomic_DNA"/>
</dbReference>